<dbReference type="EMBL" id="BT120944">
    <property type="protein sequence ID" value="ADD24584.1"/>
    <property type="molecule type" value="mRNA"/>
</dbReference>
<evidence type="ECO:0000259" key="7">
    <source>
        <dbReference type="PROSITE" id="PS50102"/>
    </source>
</evidence>
<protein>
    <submittedName>
        <fullName evidence="8">Serine-arginine protein 55</fullName>
    </submittedName>
</protein>
<dbReference type="SUPFAM" id="SSF54928">
    <property type="entry name" value="RNA-binding domain, RBD"/>
    <property type="match status" value="1"/>
</dbReference>
<dbReference type="Gene3D" id="3.30.70.330">
    <property type="match status" value="2"/>
</dbReference>
<feature type="domain" description="RRM" evidence="7">
    <location>
        <begin position="121"/>
        <end position="194"/>
    </location>
</feature>
<dbReference type="GO" id="GO:0005737">
    <property type="term" value="C:cytoplasm"/>
    <property type="evidence" value="ECO:0007669"/>
    <property type="project" value="TreeGrafter"/>
</dbReference>
<feature type="domain" description="RRM" evidence="7">
    <location>
        <begin position="17"/>
        <end position="87"/>
    </location>
</feature>
<keyword evidence="3" id="KW-0677">Repeat</keyword>
<evidence type="ECO:0000256" key="3">
    <source>
        <dbReference type="ARBA" id="ARBA00022737"/>
    </source>
</evidence>
<evidence type="ECO:0000256" key="2">
    <source>
        <dbReference type="ARBA" id="ARBA00022664"/>
    </source>
</evidence>
<dbReference type="OrthoDB" id="1099063at2759"/>
<keyword evidence="5" id="KW-0539">Nucleus</keyword>
<dbReference type="PANTHER" id="PTHR23003">
    <property type="entry name" value="RNA RECOGNITION MOTIF RRM DOMAIN CONTAINING PROTEIN"/>
    <property type="match status" value="1"/>
</dbReference>
<dbReference type="PROSITE" id="PS50102">
    <property type="entry name" value="RRM"/>
    <property type="match status" value="2"/>
</dbReference>
<proteinExistence type="evidence at transcript level"/>
<evidence type="ECO:0000256" key="6">
    <source>
        <dbReference type="PROSITE-ProRule" id="PRU00176"/>
    </source>
</evidence>
<dbReference type="InterPro" id="IPR000504">
    <property type="entry name" value="RRM_dom"/>
</dbReference>
<dbReference type="GO" id="GO:0006397">
    <property type="term" value="P:mRNA processing"/>
    <property type="evidence" value="ECO:0007669"/>
    <property type="project" value="UniProtKB-KW"/>
</dbReference>
<evidence type="ECO:0000256" key="1">
    <source>
        <dbReference type="ARBA" id="ARBA00004123"/>
    </source>
</evidence>
<evidence type="ECO:0000313" key="8">
    <source>
        <dbReference type="EMBL" id="ACO12021.1"/>
    </source>
</evidence>
<dbReference type="AlphaFoldDB" id="C1BSL8"/>
<dbReference type="InterPro" id="IPR012677">
    <property type="entry name" value="Nucleotide-bd_a/b_plait_sf"/>
</dbReference>
<name>C1BSL8_LEPSM</name>
<dbReference type="PANTHER" id="PTHR23003:SF62">
    <property type="entry name" value="SERINE_ARGININE (SR)-TYPE SHUTTLING MRNA BINDING PROTEIN NPL3"/>
    <property type="match status" value="1"/>
</dbReference>
<evidence type="ECO:0000256" key="4">
    <source>
        <dbReference type="ARBA" id="ARBA00022884"/>
    </source>
</evidence>
<dbReference type="SMART" id="SM00360">
    <property type="entry name" value="RRM"/>
    <property type="match status" value="2"/>
</dbReference>
<dbReference type="Pfam" id="PF00076">
    <property type="entry name" value="RRM_1"/>
    <property type="match status" value="2"/>
</dbReference>
<evidence type="ECO:0000256" key="5">
    <source>
        <dbReference type="ARBA" id="ARBA00023242"/>
    </source>
</evidence>
<gene>
    <name evidence="8" type="primary">SRR55</name>
</gene>
<accession>C1BSL8</accession>
<reference evidence="8" key="1">
    <citation type="submission" date="2009-06" db="EMBL/GenBank/DDBJ databases">
        <title>Lepeophtheirus salmonis ESTs and full-length cDNAs.</title>
        <authorList>
            <person name="Yasuike M."/>
            <person name="von Schalburg K."/>
            <person name="Cooper G."/>
            <person name="Leong J."/>
            <person name="Jones S.R.M."/>
            <person name="Koop B.F."/>
        </authorList>
    </citation>
    <scope>NUCLEOTIDE SEQUENCE</scope>
    <source>
        <strain evidence="8">Pacific form</strain>
        <tissue evidence="8">Whole</tissue>
    </source>
</reference>
<dbReference type="GO" id="GO:0003729">
    <property type="term" value="F:mRNA binding"/>
    <property type="evidence" value="ECO:0007669"/>
    <property type="project" value="TreeGrafter"/>
</dbReference>
<comment type="subcellular location">
    <subcellularLocation>
        <location evidence="1">Nucleus</location>
    </subcellularLocation>
</comment>
<dbReference type="InterPro" id="IPR050374">
    <property type="entry name" value="RRT5_SRSF_SR"/>
</dbReference>
<dbReference type="EMBL" id="BT077597">
    <property type="protein sequence ID" value="ACO12021.1"/>
    <property type="molecule type" value="mRNA"/>
</dbReference>
<organism evidence="8">
    <name type="scientific">Lepeophtheirus salmonis</name>
    <name type="common">Salmon louse</name>
    <name type="synonym">Caligus salmonis</name>
    <dbReference type="NCBI Taxonomy" id="72036"/>
    <lineage>
        <taxon>Eukaryota</taxon>
        <taxon>Metazoa</taxon>
        <taxon>Ecdysozoa</taxon>
        <taxon>Arthropoda</taxon>
        <taxon>Crustacea</taxon>
        <taxon>Multicrustacea</taxon>
        <taxon>Hexanauplia</taxon>
        <taxon>Copepoda</taxon>
        <taxon>Siphonostomatoida</taxon>
        <taxon>Caligidae</taxon>
        <taxon>Lepeophtheirus</taxon>
    </lineage>
</organism>
<dbReference type="GO" id="GO:0005634">
    <property type="term" value="C:nucleus"/>
    <property type="evidence" value="ECO:0007669"/>
    <property type="project" value="UniProtKB-SubCell"/>
</dbReference>
<keyword evidence="4 6" id="KW-0694">RNA-binding</keyword>
<sequence>MKDRRRDEHLLRPYRGCRVYVGGLPTDTSRSGIRDIFSKYRDRFDMKLKTRFAFIEFDYHRDADHAVDNLDGLTFRGRRISVEVARGPRTADKYRFKGGLNHEPVQATWVKRYGTPEITKYKILVKNLSTRIEWQDLKDLMKKAGTVTYALAHKNNMHEGMVCFSNEEGMLKAIDIFNDYDLCGRKLIVEEYYST</sequence>
<keyword evidence="2" id="KW-0507">mRNA processing</keyword>
<dbReference type="InterPro" id="IPR035979">
    <property type="entry name" value="RBD_domain_sf"/>
</dbReference>